<dbReference type="EMBL" id="JNBS01002003">
    <property type="protein sequence ID" value="OQR95940.1"/>
    <property type="molecule type" value="Genomic_DNA"/>
</dbReference>
<dbReference type="InterPro" id="IPR036436">
    <property type="entry name" value="Disintegrin_dom_sf"/>
</dbReference>
<evidence type="ECO:0000256" key="1">
    <source>
        <dbReference type="SAM" id="SignalP"/>
    </source>
</evidence>
<keyword evidence="1" id="KW-0732">Signal</keyword>
<comment type="caution">
    <text evidence="3">The sequence shown here is derived from an EMBL/GenBank/DDBJ whole genome shotgun (WGS) entry which is preliminary data.</text>
</comment>
<accession>A0A1V9ZDL3</accession>
<evidence type="ECO:0000313" key="4">
    <source>
        <dbReference type="Proteomes" id="UP000243217"/>
    </source>
</evidence>
<dbReference type="Gene3D" id="4.10.70.10">
    <property type="entry name" value="Disintegrin domain"/>
    <property type="match status" value="11"/>
</dbReference>
<feature type="domain" description="Disintegrin" evidence="2">
    <location>
        <begin position="29"/>
        <end position="127"/>
    </location>
</feature>
<proteinExistence type="predicted"/>
<gene>
    <name evidence="3" type="ORF">THRCLA_22045</name>
</gene>
<evidence type="ECO:0000313" key="3">
    <source>
        <dbReference type="EMBL" id="OQR95940.1"/>
    </source>
</evidence>
<name>A0A1V9ZDL3_9STRA</name>
<reference evidence="3 4" key="1">
    <citation type="journal article" date="2014" name="Genome Biol. Evol.">
        <title>The secreted proteins of Achlya hypogyna and Thraustotheca clavata identify the ancestral oomycete secretome and reveal gene acquisitions by horizontal gene transfer.</title>
        <authorList>
            <person name="Misner I."/>
            <person name="Blouin N."/>
            <person name="Leonard G."/>
            <person name="Richards T.A."/>
            <person name="Lane C.E."/>
        </authorList>
    </citation>
    <scope>NUCLEOTIDE SEQUENCE [LARGE SCALE GENOMIC DNA]</scope>
    <source>
        <strain evidence="3 4">ATCC 34112</strain>
    </source>
</reference>
<dbReference type="PROSITE" id="PS50214">
    <property type="entry name" value="DISINTEGRIN_2"/>
    <property type="match status" value="1"/>
</dbReference>
<dbReference type="Proteomes" id="UP000243217">
    <property type="component" value="Unassembled WGS sequence"/>
</dbReference>
<keyword evidence="4" id="KW-1185">Reference proteome</keyword>
<protein>
    <recommendedName>
        <fullName evidence="2">Disintegrin domain-containing protein</fullName>
    </recommendedName>
</protein>
<dbReference type="AlphaFoldDB" id="A0A1V9ZDL3"/>
<dbReference type="PANTHER" id="PTHR11905:SF159">
    <property type="entry name" value="ADAM METALLOPROTEASE"/>
    <property type="match status" value="1"/>
</dbReference>
<dbReference type="STRING" id="74557.A0A1V9ZDL3"/>
<dbReference type="SUPFAM" id="SSF57552">
    <property type="entry name" value="Blood coagulation inhibitor (disintegrin)"/>
    <property type="match status" value="7"/>
</dbReference>
<feature type="signal peptide" evidence="1">
    <location>
        <begin position="1"/>
        <end position="19"/>
    </location>
</feature>
<dbReference type="PANTHER" id="PTHR11905">
    <property type="entry name" value="ADAM A DISINTEGRIN AND METALLOPROTEASE DOMAIN"/>
    <property type="match status" value="1"/>
</dbReference>
<sequence length="956" mass="98707">MKLIWLGAFLINMVTTTLGMDLLEAIAIKCSCNRDCPTVTCQLIPVCNSGYCQYTPALVGSKCPGQSCSNGGDCDDDDNDFCNEKAECISAFKLSTTVCRPLTGDCDVAEYCTGSSGSCPLDRFASTMTQCKGTSNGGACDGQDMCDGNGNCVDKYLPSSTVCRAAKNECDVAETCTGNSSKCPADAFAALTKYCTGTCNGNPCDGQDLCDGKGNCIDIYLPSSTICRVSKGQCDVAEVCSGTSGFCPTNSFATDKTKCSGTSNNNPCDGQDLCDGKGNCVDMYLPSPTVCRASKGQCDVDEFCTGTSGFCPVDSFASSTTHCTGTCNGNPCDGVDLCDGEGNCVDKYLSSSTVCRPSKGQCDIAETCTGTSGLCPADEFAAMTTTCSGKSTGNLCDAVDKCDGHGNCVDKYLPATTVCRTSKGQCDLAETCTGSSGACPSDNFASDKTTCSGASNNNPCDGIDLCDGKGNCIDIYLPPSSICRASTGQCDVAEICSGTSGLCPVDGFASDMTMCTGTCNGNPCDGDDHCDGKGNCVDVYLSPSTVCRPAASQCDVAELCTGTSGFCPTDNFATATTKCTGTCNGNRCDGQDLCDGKGNCLDIYLPSSTICRPASNQCDVAELCSGTSGLCPNDIFAKASTKCTGTKNGNPCDDQDICDGKGNCIDMYLASSTICRPSKGQCDVAESCSGTSGTCPVDTFASAPTKCTGISNGNACDGQDYCDGNGNCVDAYLPATKVCRPSIGECDVVENCTGSSGQCPRDSFASKSTMCTGECNDNPCDDQDFCDGNGKCVDNYLPSGTVCGDISNPCAIPATCTGDIGFCPPDAYADPWTKCRGYSQGHICDGQDFCDGYGSCVDGFLNGVVCKKPVGYSRPVYCNGRSASCPVTSYLESTNLRETARAESVPASEQLLIIRSSSPLMLIGLACAVAVAAAFLTMHHRAQGDDVEDGYSPLEM</sequence>
<dbReference type="OrthoDB" id="73503at2759"/>
<evidence type="ECO:0000259" key="2">
    <source>
        <dbReference type="PROSITE" id="PS50214"/>
    </source>
</evidence>
<organism evidence="3 4">
    <name type="scientific">Thraustotheca clavata</name>
    <dbReference type="NCBI Taxonomy" id="74557"/>
    <lineage>
        <taxon>Eukaryota</taxon>
        <taxon>Sar</taxon>
        <taxon>Stramenopiles</taxon>
        <taxon>Oomycota</taxon>
        <taxon>Saprolegniomycetes</taxon>
        <taxon>Saprolegniales</taxon>
        <taxon>Achlyaceae</taxon>
        <taxon>Thraustotheca</taxon>
    </lineage>
</organism>
<feature type="chain" id="PRO_5012325457" description="Disintegrin domain-containing protein" evidence="1">
    <location>
        <begin position="20"/>
        <end position="956"/>
    </location>
</feature>
<dbReference type="InterPro" id="IPR001762">
    <property type="entry name" value="Disintegrin_dom"/>
</dbReference>
<dbReference type="SMART" id="SM00050">
    <property type="entry name" value="DISIN"/>
    <property type="match status" value="10"/>
</dbReference>